<evidence type="ECO:0000256" key="3">
    <source>
        <dbReference type="ARBA" id="ARBA00022448"/>
    </source>
</evidence>
<dbReference type="PANTHER" id="PTHR11690:SF269">
    <property type="entry name" value="DEGENERIN-LIKE PROTEIN ASIC-2"/>
    <property type="match status" value="1"/>
</dbReference>
<keyword evidence="4 13" id="KW-0894">Sodium channel</keyword>
<accession>A0A8S1GU50</accession>
<keyword evidence="7" id="KW-0915">Sodium</keyword>
<dbReference type="GO" id="GO:0015280">
    <property type="term" value="F:ligand-gated sodium channel activity"/>
    <property type="evidence" value="ECO:0007669"/>
    <property type="project" value="TreeGrafter"/>
</dbReference>
<dbReference type="PANTHER" id="PTHR11690">
    <property type="entry name" value="AMILORIDE-SENSITIVE SODIUM CHANNEL-RELATED"/>
    <property type="match status" value="1"/>
</dbReference>
<evidence type="ECO:0000256" key="8">
    <source>
        <dbReference type="ARBA" id="ARBA00023065"/>
    </source>
</evidence>
<evidence type="ECO:0000256" key="1">
    <source>
        <dbReference type="ARBA" id="ARBA00004141"/>
    </source>
</evidence>
<reference evidence="15" key="1">
    <citation type="submission" date="2020-10" db="EMBL/GenBank/DDBJ databases">
        <authorList>
            <person name="Kikuchi T."/>
        </authorList>
    </citation>
    <scope>NUCLEOTIDE SEQUENCE</scope>
    <source>
        <strain evidence="15">NKZ352</strain>
    </source>
</reference>
<evidence type="ECO:0000256" key="12">
    <source>
        <dbReference type="ARBA" id="ARBA00023303"/>
    </source>
</evidence>
<dbReference type="GO" id="GO:0005886">
    <property type="term" value="C:plasma membrane"/>
    <property type="evidence" value="ECO:0007669"/>
    <property type="project" value="TreeGrafter"/>
</dbReference>
<evidence type="ECO:0000256" key="4">
    <source>
        <dbReference type="ARBA" id="ARBA00022461"/>
    </source>
</evidence>
<comment type="caution">
    <text evidence="15">The sequence shown here is derived from an EMBL/GenBank/DDBJ whole genome shotgun (WGS) entry which is preliminary data.</text>
</comment>
<dbReference type="OrthoDB" id="5870534at2759"/>
<keyword evidence="10" id="KW-0325">Glycoprotein</keyword>
<evidence type="ECO:0000256" key="9">
    <source>
        <dbReference type="ARBA" id="ARBA00023136"/>
    </source>
</evidence>
<keyword evidence="11 13" id="KW-0739">Sodium transport</keyword>
<proteinExistence type="inferred from homology"/>
<dbReference type="Pfam" id="PF00858">
    <property type="entry name" value="ASC"/>
    <property type="match status" value="1"/>
</dbReference>
<feature type="transmembrane region" description="Helical" evidence="14">
    <location>
        <begin position="33"/>
        <end position="54"/>
    </location>
</feature>
<keyword evidence="16" id="KW-1185">Reference proteome</keyword>
<evidence type="ECO:0000256" key="11">
    <source>
        <dbReference type="ARBA" id="ARBA00023201"/>
    </source>
</evidence>
<evidence type="ECO:0000256" key="5">
    <source>
        <dbReference type="ARBA" id="ARBA00022692"/>
    </source>
</evidence>
<dbReference type="Gene3D" id="2.60.470.10">
    <property type="entry name" value="Acid-sensing ion channels like domains"/>
    <property type="match status" value="1"/>
</dbReference>
<evidence type="ECO:0000256" key="7">
    <source>
        <dbReference type="ARBA" id="ARBA00023053"/>
    </source>
</evidence>
<dbReference type="EMBL" id="CAJGYM010000004">
    <property type="protein sequence ID" value="CAD6186173.1"/>
    <property type="molecule type" value="Genomic_DNA"/>
</dbReference>
<dbReference type="PRINTS" id="PR01078">
    <property type="entry name" value="AMINACHANNEL"/>
</dbReference>
<keyword evidence="8 13" id="KW-0406">Ion transport</keyword>
<evidence type="ECO:0000256" key="13">
    <source>
        <dbReference type="RuleBase" id="RU000679"/>
    </source>
</evidence>
<evidence type="ECO:0000313" key="15">
    <source>
        <dbReference type="EMBL" id="CAD6186173.1"/>
    </source>
</evidence>
<gene>
    <name evidence="15" type="ORF">CAUJ_LOCUS2092</name>
</gene>
<name>A0A8S1GU50_9PELO</name>
<keyword evidence="12 13" id="KW-0407">Ion channel</keyword>
<organism evidence="15 16">
    <name type="scientific">Caenorhabditis auriculariae</name>
    <dbReference type="NCBI Taxonomy" id="2777116"/>
    <lineage>
        <taxon>Eukaryota</taxon>
        <taxon>Metazoa</taxon>
        <taxon>Ecdysozoa</taxon>
        <taxon>Nematoda</taxon>
        <taxon>Chromadorea</taxon>
        <taxon>Rhabditida</taxon>
        <taxon>Rhabditina</taxon>
        <taxon>Rhabditomorpha</taxon>
        <taxon>Rhabditoidea</taxon>
        <taxon>Rhabditidae</taxon>
        <taxon>Peloderinae</taxon>
        <taxon>Caenorhabditis</taxon>
    </lineage>
</organism>
<evidence type="ECO:0000256" key="6">
    <source>
        <dbReference type="ARBA" id="ARBA00022989"/>
    </source>
</evidence>
<dbReference type="InterPro" id="IPR001873">
    <property type="entry name" value="ENaC"/>
</dbReference>
<keyword evidence="5 13" id="KW-0812">Transmembrane</keyword>
<comment type="subcellular location">
    <subcellularLocation>
        <location evidence="1">Membrane</location>
        <topology evidence="1">Multi-pass membrane protein</topology>
    </subcellularLocation>
</comment>
<evidence type="ECO:0000313" key="16">
    <source>
        <dbReference type="Proteomes" id="UP000835052"/>
    </source>
</evidence>
<dbReference type="AlphaFoldDB" id="A0A8S1GU50"/>
<evidence type="ECO:0000256" key="10">
    <source>
        <dbReference type="ARBA" id="ARBA00023180"/>
    </source>
</evidence>
<evidence type="ECO:0000256" key="14">
    <source>
        <dbReference type="SAM" id="Phobius"/>
    </source>
</evidence>
<keyword evidence="9 14" id="KW-0472">Membrane</keyword>
<keyword evidence="3 13" id="KW-0813">Transport</keyword>
<dbReference type="Proteomes" id="UP000835052">
    <property type="component" value="Unassembled WGS sequence"/>
</dbReference>
<evidence type="ECO:0000256" key="2">
    <source>
        <dbReference type="ARBA" id="ARBA00007193"/>
    </source>
</evidence>
<sequence>MGRFGQIFKDFSNWSTVAGVPHIANANTKISRIFWIIVFLVMLAMFCYELYIMIAKYLSFPAAVTTDILFEEQDFPVVTICNSNPYKYSVVQSNSAFNDINDLMTIYKQAVAGTASNDKYGLSKTMSEPYDRDSLADDALVLLSAQMTDSAKAPALYTYQDLIQDCTFSGKQCSASDFTMYVDPVYGACFSFNEDKSLNYSTNREGIQYGLKLMLTVSQSTPSGINDYLPTTHMAGARLTVNSRGGRPSLEANGIDAGVGFQTAVAIVLQA</sequence>
<keyword evidence="6 14" id="KW-1133">Transmembrane helix</keyword>
<comment type="similarity">
    <text evidence="2 13">Belongs to the amiloride-sensitive sodium channel (TC 1.A.6) family.</text>
</comment>
<protein>
    <submittedName>
        <fullName evidence="15">Uncharacterized protein</fullName>
    </submittedName>
</protein>